<gene>
    <name evidence="2" type="ORF">GCM10022222_75930</name>
</gene>
<comment type="caution">
    <text evidence="2">The sequence shown here is derived from an EMBL/GenBank/DDBJ whole genome shotgun (WGS) entry which is preliminary data.</text>
</comment>
<accession>A0ABP6YBI1</accession>
<evidence type="ECO:0000256" key="1">
    <source>
        <dbReference type="SAM" id="MobiDB-lite"/>
    </source>
</evidence>
<protein>
    <recommendedName>
        <fullName evidence="4">Adenylate kinase</fullName>
    </recommendedName>
</protein>
<sequence>MRDTPPERATTAGHAHYVQTVEPLPRKTATLELDGRAGVNELAAAVEELIWQQT</sequence>
<evidence type="ECO:0000313" key="3">
    <source>
        <dbReference type="Proteomes" id="UP001500689"/>
    </source>
</evidence>
<dbReference type="Proteomes" id="UP001500689">
    <property type="component" value="Unassembled WGS sequence"/>
</dbReference>
<feature type="region of interest" description="Disordered" evidence="1">
    <location>
        <begin position="1"/>
        <end position="20"/>
    </location>
</feature>
<dbReference type="EMBL" id="BAAAZN010000024">
    <property type="protein sequence ID" value="GAA3579947.1"/>
    <property type="molecule type" value="Genomic_DNA"/>
</dbReference>
<name>A0ABP6YBI1_9PSEU</name>
<evidence type="ECO:0008006" key="4">
    <source>
        <dbReference type="Google" id="ProtNLM"/>
    </source>
</evidence>
<proteinExistence type="predicted"/>
<evidence type="ECO:0000313" key="2">
    <source>
        <dbReference type="EMBL" id="GAA3579947.1"/>
    </source>
</evidence>
<keyword evidence="3" id="KW-1185">Reference proteome</keyword>
<reference evidence="3" key="1">
    <citation type="journal article" date="2019" name="Int. J. Syst. Evol. Microbiol.">
        <title>The Global Catalogue of Microorganisms (GCM) 10K type strain sequencing project: providing services to taxonomists for standard genome sequencing and annotation.</title>
        <authorList>
            <consortium name="The Broad Institute Genomics Platform"/>
            <consortium name="The Broad Institute Genome Sequencing Center for Infectious Disease"/>
            <person name="Wu L."/>
            <person name="Ma J."/>
        </authorList>
    </citation>
    <scope>NUCLEOTIDE SEQUENCE [LARGE SCALE GENOMIC DNA]</scope>
    <source>
        <strain evidence="3">JCM 16898</strain>
    </source>
</reference>
<organism evidence="2 3">
    <name type="scientific">Amycolatopsis ultiminotia</name>
    <dbReference type="NCBI Taxonomy" id="543629"/>
    <lineage>
        <taxon>Bacteria</taxon>
        <taxon>Bacillati</taxon>
        <taxon>Actinomycetota</taxon>
        <taxon>Actinomycetes</taxon>
        <taxon>Pseudonocardiales</taxon>
        <taxon>Pseudonocardiaceae</taxon>
        <taxon>Amycolatopsis</taxon>
    </lineage>
</organism>